<protein>
    <submittedName>
        <fullName evidence="1">Uncharacterized protein</fullName>
    </submittedName>
</protein>
<accession>A0A974C6N7</accession>
<dbReference type="Proteomes" id="UP000694892">
    <property type="component" value="Chromosome 8L"/>
</dbReference>
<organism evidence="1 2">
    <name type="scientific">Xenopus laevis</name>
    <name type="common">African clawed frog</name>
    <dbReference type="NCBI Taxonomy" id="8355"/>
    <lineage>
        <taxon>Eukaryota</taxon>
        <taxon>Metazoa</taxon>
        <taxon>Chordata</taxon>
        <taxon>Craniata</taxon>
        <taxon>Vertebrata</taxon>
        <taxon>Euteleostomi</taxon>
        <taxon>Amphibia</taxon>
        <taxon>Batrachia</taxon>
        <taxon>Anura</taxon>
        <taxon>Pipoidea</taxon>
        <taxon>Pipidae</taxon>
        <taxon>Xenopodinae</taxon>
        <taxon>Xenopus</taxon>
        <taxon>Xenopus</taxon>
    </lineage>
</organism>
<evidence type="ECO:0000313" key="2">
    <source>
        <dbReference type="Proteomes" id="UP000694892"/>
    </source>
</evidence>
<proteinExistence type="predicted"/>
<sequence>MWKIIIRLNPSFTALISKKAKNWAPRERAIWMSQAARLERCQALPFKQGYLRYSSKSCIVTAGKRTVLASGSQYNTLHPFPIHFWYNM</sequence>
<gene>
    <name evidence="1" type="ORF">XELAEV_18038995mg</name>
</gene>
<reference evidence="2" key="1">
    <citation type="journal article" date="2016" name="Nature">
        <title>Genome evolution in the allotetraploid frog Xenopus laevis.</title>
        <authorList>
            <person name="Session A.M."/>
            <person name="Uno Y."/>
            <person name="Kwon T."/>
            <person name="Chapman J.A."/>
            <person name="Toyoda A."/>
            <person name="Takahashi S."/>
            <person name="Fukui A."/>
            <person name="Hikosaka A."/>
            <person name="Suzuki A."/>
            <person name="Kondo M."/>
            <person name="van Heeringen S.J."/>
            <person name="Quigley I."/>
            <person name="Heinz S."/>
            <person name="Ogino H."/>
            <person name="Ochi H."/>
            <person name="Hellsten U."/>
            <person name="Lyons J.B."/>
            <person name="Simakov O."/>
            <person name="Putnam N."/>
            <person name="Stites J."/>
            <person name="Kuroki Y."/>
            <person name="Tanaka T."/>
            <person name="Michiue T."/>
            <person name="Watanabe M."/>
            <person name="Bogdanovic O."/>
            <person name="Lister R."/>
            <person name="Georgiou G."/>
            <person name="Paranjpe S.S."/>
            <person name="van Kruijsbergen I."/>
            <person name="Shu S."/>
            <person name="Carlson J."/>
            <person name="Kinoshita T."/>
            <person name="Ohta Y."/>
            <person name="Mawaribuchi S."/>
            <person name="Jenkins J."/>
            <person name="Grimwood J."/>
            <person name="Schmutz J."/>
            <person name="Mitros T."/>
            <person name="Mozaffari S.V."/>
            <person name="Suzuki Y."/>
            <person name="Haramoto Y."/>
            <person name="Yamamoto T.S."/>
            <person name="Takagi C."/>
            <person name="Heald R."/>
            <person name="Miller K."/>
            <person name="Haudenschild C."/>
            <person name="Kitzman J."/>
            <person name="Nakayama T."/>
            <person name="Izutsu Y."/>
            <person name="Robert J."/>
            <person name="Fortriede J."/>
            <person name="Burns K."/>
            <person name="Lotay V."/>
            <person name="Karimi K."/>
            <person name="Yasuoka Y."/>
            <person name="Dichmann D.S."/>
            <person name="Flajnik M.F."/>
            <person name="Houston D.W."/>
            <person name="Shendure J."/>
            <person name="DuPasquier L."/>
            <person name="Vize P.D."/>
            <person name="Zorn A.M."/>
            <person name="Ito M."/>
            <person name="Marcotte E.M."/>
            <person name="Wallingford J.B."/>
            <person name="Ito Y."/>
            <person name="Asashima M."/>
            <person name="Ueno N."/>
            <person name="Matsuda Y."/>
            <person name="Veenstra G.J."/>
            <person name="Fujiyama A."/>
            <person name="Harland R.M."/>
            <person name="Taira M."/>
            <person name="Rokhsar D.S."/>
        </authorList>
    </citation>
    <scope>NUCLEOTIDE SEQUENCE [LARGE SCALE GENOMIC DNA]</scope>
    <source>
        <strain evidence="2">J</strain>
    </source>
</reference>
<dbReference type="EMBL" id="CM004480">
    <property type="protein sequence ID" value="OCT67694.1"/>
    <property type="molecule type" value="Genomic_DNA"/>
</dbReference>
<evidence type="ECO:0000313" key="1">
    <source>
        <dbReference type="EMBL" id="OCT67694.1"/>
    </source>
</evidence>
<name>A0A974C6N7_XENLA</name>
<dbReference type="AlphaFoldDB" id="A0A974C6N7"/>